<gene>
    <name evidence="5" type="ORF">GCM10010993_30840</name>
</gene>
<evidence type="ECO:0000256" key="1">
    <source>
        <dbReference type="ARBA" id="ARBA00008416"/>
    </source>
</evidence>
<dbReference type="PANTHER" id="PTHR43594">
    <property type="entry name" value="QUERCETIN 2,3-DIOXYGENASE"/>
    <property type="match status" value="1"/>
</dbReference>
<dbReference type="CDD" id="cd02909">
    <property type="entry name" value="cupin_pirin_N"/>
    <property type="match status" value="1"/>
</dbReference>
<accession>A0ABQ1MZM7</accession>
<dbReference type="Proteomes" id="UP000635885">
    <property type="component" value="Unassembled WGS sequence"/>
</dbReference>
<dbReference type="InterPro" id="IPR003829">
    <property type="entry name" value="Pirin_N_dom"/>
</dbReference>
<dbReference type="InterPro" id="IPR011051">
    <property type="entry name" value="RmlC_Cupin_sf"/>
</dbReference>
<dbReference type="InterPro" id="IPR012093">
    <property type="entry name" value="Pirin"/>
</dbReference>
<proteinExistence type="inferred from homology"/>
<evidence type="ECO:0000259" key="3">
    <source>
        <dbReference type="Pfam" id="PF02678"/>
    </source>
</evidence>
<evidence type="ECO:0000259" key="4">
    <source>
        <dbReference type="Pfam" id="PF05726"/>
    </source>
</evidence>
<protein>
    <submittedName>
        <fullName evidence="5">Quercetin 2,3-dioxygenase</fullName>
    </submittedName>
</protein>
<sequence>MTMKTINAIHAADYHPIADLITYNPLPSHKLKQIDPFIFLNHHGHQTYPKNNNGLPFGPHPHRGMETVTFILEGDIMHKDSGGHESVIEAGGIQWMTAGSGLIHAEVSSEKFKKEGGDLEILQLWVNLPAKHKMTKPKYIGLQKNEINQFKLDEDKVNVQLISGEWESQKGSFETISPIMLSTIHMKAGGKFTKSIPQEENVFFYIVKGSVELQGEKIPFRNLVEFNNDGESVSVKASEDAIIILGHAKPFNEPMVAQGPFVMNTQQEIMQAYQDYQAGKFGSWDHE</sequence>
<dbReference type="InterPro" id="IPR014710">
    <property type="entry name" value="RmlC-like_jellyroll"/>
</dbReference>
<comment type="similarity">
    <text evidence="1 2">Belongs to the pirin family.</text>
</comment>
<feature type="domain" description="Pirin N-terminal" evidence="3">
    <location>
        <begin position="26"/>
        <end position="126"/>
    </location>
</feature>
<organism evidence="5 6">
    <name type="scientific">Belliella aquatica</name>
    <dbReference type="NCBI Taxonomy" id="1323734"/>
    <lineage>
        <taxon>Bacteria</taxon>
        <taxon>Pseudomonadati</taxon>
        <taxon>Bacteroidota</taxon>
        <taxon>Cytophagia</taxon>
        <taxon>Cytophagales</taxon>
        <taxon>Cyclobacteriaceae</taxon>
        <taxon>Belliella</taxon>
    </lineage>
</organism>
<dbReference type="PANTHER" id="PTHR43594:SF1">
    <property type="entry name" value="QUERCETIN 2,3-DIOXYGENASE PA2418-RELATED"/>
    <property type="match status" value="1"/>
</dbReference>
<dbReference type="Gene3D" id="2.60.120.10">
    <property type="entry name" value="Jelly Rolls"/>
    <property type="match status" value="2"/>
</dbReference>
<dbReference type="Pfam" id="PF05726">
    <property type="entry name" value="Pirin_C"/>
    <property type="match status" value="1"/>
</dbReference>
<dbReference type="EMBL" id="BMFD01000014">
    <property type="protein sequence ID" value="GGC50132.1"/>
    <property type="molecule type" value="Genomic_DNA"/>
</dbReference>
<evidence type="ECO:0000313" key="5">
    <source>
        <dbReference type="EMBL" id="GGC50132.1"/>
    </source>
</evidence>
<reference evidence="6" key="1">
    <citation type="journal article" date="2019" name="Int. J. Syst. Evol. Microbiol.">
        <title>The Global Catalogue of Microorganisms (GCM) 10K type strain sequencing project: providing services to taxonomists for standard genome sequencing and annotation.</title>
        <authorList>
            <consortium name="The Broad Institute Genomics Platform"/>
            <consortium name="The Broad Institute Genome Sequencing Center for Infectious Disease"/>
            <person name="Wu L."/>
            <person name="Ma J."/>
        </authorList>
    </citation>
    <scope>NUCLEOTIDE SEQUENCE [LARGE SCALE GENOMIC DNA]</scope>
    <source>
        <strain evidence="6">CGMCC 1.12479</strain>
    </source>
</reference>
<evidence type="ECO:0000313" key="6">
    <source>
        <dbReference type="Proteomes" id="UP000635885"/>
    </source>
</evidence>
<dbReference type="InterPro" id="IPR008778">
    <property type="entry name" value="Pirin_C_dom"/>
</dbReference>
<dbReference type="PIRSF" id="PIRSF006232">
    <property type="entry name" value="Pirin"/>
    <property type="match status" value="1"/>
</dbReference>
<dbReference type="SUPFAM" id="SSF51182">
    <property type="entry name" value="RmlC-like cupins"/>
    <property type="match status" value="1"/>
</dbReference>
<dbReference type="Pfam" id="PF02678">
    <property type="entry name" value="Pirin"/>
    <property type="match status" value="1"/>
</dbReference>
<name>A0ABQ1MZM7_9BACT</name>
<comment type="caution">
    <text evidence="5">The sequence shown here is derived from an EMBL/GenBank/DDBJ whole genome shotgun (WGS) entry which is preliminary data.</text>
</comment>
<keyword evidence="6" id="KW-1185">Reference proteome</keyword>
<dbReference type="InterPro" id="IPR053186">
    <property type="entry name" value="QDO-related"/>
</dbReference>
<dbReference type="CDD" id="cd02247">
    <property type="entry name" value="cupin_pirin_C"/>
    <property type="match status" value="1"/>
</dbReference>
<feature type="domain" description="Pirin C-terminal" evidence="4">
    <location>
        <begin position="184"/>
        <end position="282"/>
    </location>
</feature>
<evidence type="ECO:0000256" key="2">
    <source>
        <dbReference type="RuleBase" id="RU003457"/>
    </source>
</evidence>